<accession>A0A7Y9I9Y4</accession>
<dbReference type="InterPro" id="IPR017927">
    <property type="entry name" value="FAD-bd_FR_type"/>
</dbReference>
<dbReference type="PANTHER" id="PTHR30157">
    <property type="entry name" value="FERRIC REDUCTASE, NADPH-DEPENDENT"/>
    <property type="match status" value="1"/>
</dbReference>
<dbReference type="InterPro" id="IPR039374">
    <property type="entry name" value="SIP_fam"/>
</dbReference>
<dbReference type="RefSeq" id="WP_218871507.1">
    <property type="nucleotide sequence ID" value="NZ_JACCBU010000001.1"/>
</dbReference>
<dbReference type="Gene3D" id="2.40.30.10">
    <property type="entry name" value="Translation factors"/>
    <property type="match status" value="1"/>
</dbReference>
<dbReference type="Gene3D" id="3.40.50.80">
    <property type="entry name" value="Nucleotide-binding domain of ferredoxin-NADP reductase (FNR) module"/>
    <property type="match status" value="1"/>
</dbReference>
<dbReference type="InterPro" id="IPR007037">
    <property type="entry name" value="SIP_rossman_dom"/>
</dbReference>
<protein>
    <submittedName>
        <fullName evidence="2">NADPH-dependent ferric siderophore reductase</fullName>
    </submittedName>
</protein>
<dbReference type="InterPro" id="IPR013113">
    <property type="entry name" value="SIP_FAD-bd"/>
</dbReference>
<feature type="domain" description="FAD-binding FR-type" evidence="1">
    <location>
        <begin position="17"/>
        <end position="144"/>
    </location>
</feature>
<sequence length="299" mass="32466">MTVIETAPAAPVDTRPYTSFLGSVSRVVELSSSMIRITCTGPEFENFGPSRYDQRIKLILPVPGRGFADFPTGADWYEQWRLQPPEQQNPIRTYTVRAFRSDPAELDIDLVRHGINGPASAWASQVAEGDPVAVLGPNRRYDGDPGGVEFVPPPAGTPMLLAGDETALPAIAAILEQVPHDVRGKAIIEVPHADDRLELIKPGGVRVEWLVRDGAPVGRPMIDCFADHAAELFGGQAGSGTVVATDDEDPDVEPWDVAEQGNYAWIAGEAAMIRTLRRMLVNDLGVPKASVAFMGYWRL</sequence>
<dbReference type="Pfam" id="PF04954">
    <property type="entry name" value="SIP"/>
    <property type="match status" value="1"/>
</dbReference>
<organism evidence="2 3">
    <name type="scientific">Microlunatus parietis</name>
    <dbReference type="NCBI Taxonomy" id="682979"/>
    <lineage>
        <taxon>Bacteria</taxon>
        <taxon>Bacillati</taxon>
        <taxon>Actinomycetota</taxon>
        <taxon>Actinomycetes</taxon>
        <taxon>Propionibacteriales</taxon>
        <taxon>Propionibacteriaceae</taxon>
        <taxon>Microlunatus</taxon>
    </lineage>
</organism>
<dbReference type="PANTHER" id="PTHR30157:SF0">
    <property type="entry name" value="NADPH-DEPENDENT FERRIC-CHELATE REDUCTASE"/>
    <property type="match status" value="1"/>
</dbReference>
<dbReference type="AlphaFoldDB" id="A0A7Y9I9Y4"/>
<dbReference type="InterPro" id="IPR017938">
    <property type="entry name" value="Riboflavin_synthase-like_b-brl"/>
</dbReference>
<reference evidence="2 3" key="1">
    <citation type="submission" date="2020-07" db="EMBL/GenBank/DDBJ databases">
        <title>Sequencing the genomes of 1000 actinobacteria strains.</title>
        <authorList>
            <person name="Klenk H.-P."/>
        </authorList>
    </citation>
    <scope>NUCLEOTIDE SEQUENCE [LARGE SCALE GENOMIC DNA]</scope>
    <source>
        <strain evidence="2 3">DSM 22083</strain>
    </source>
</reference>
<dbReference type="EMBL" id="JACCBU010000001">
    <property type="protein sequence ID" value="NYE72980.1"/>
    <property type="molecule type" value="Genomic_DNA"/>
</dbReference>
<dbReference type="PROSITE" id="PS51384">
    <property type="entry name" value="FAD_FR"/>
    <property type="match status" value="1"/>
</dbReference>
<evidence type="ECO:0000313" key="2">
    <source>
        <dbReference type="EMBL" id="NYE72980.1"/>
    </source>
</evidence>
<evidence type="ECO:0000259" key="1">
    <source>
        <dbReference type="PROSITE" id="PS51384"/>
    </source>
</evidence>
<gene>
    <name evidence="2" type="ORF">BKA15_004309</name>
</gene>
<comment type="caution">
    <text evidence="2">The sequence shown here is derived from an EMBL/GenBank/DDBJ whole genome shotgun (WGS) entry which is preliminary data.</text>
</comment>
<dbReference type="SUPFAM" id="SSF63380">
    <property type="entry name" value="Riboflavin synthase domain-like"/>
    <property type="match status" value="1"/>
</dbReference>
<dbReference type="Proteomes" id="UP000569914">
    <property type="component" value="Unassembled WGS sequence"/>
</dbReference>
<keyword evidence="3" id="KW-1185">Reference proteome</keyword>
<dbReference type="GO" id="GO:0016491">
    <property type="term" value="F:oxidoreductase activity"/>
    <property type="evidence" value="ECO:0007669"/>
    <property type="project" value="InterPro"/>
</dbReference>
<proteinExistence type="predicted"/>
<evidence type="ECO:0000313" key="3">
    <source>
        <dbReference type="Proteomes" id="UP000569914"/>
    </source>
</evidence>
<dbReference type="InterPro" id="IPR039261">
    <property type="entry name" value="FNR_nucleotide-bd"/>
</dbReference>
<dbReference type="CDD" id="cd06193">
    <property type="entry name" value="siderophore_interacting"/>
    <property type="match status" value="1"/>
</dbReference>
<dbReference type="Pfam" id="PF08021">
    <property type="entry name" value="FAD_binding_9"/>
    <property type="match status" value="1"/>
</dbReference>
<name>A0A7Y9I9Y4_9ACTN</name>